<organism evidence="1 2">
    <name type="scientific">Dyella japonica</name>
    <dbReference type="NCBI Taxonomy" id="231455"/>
    <lineage>
        <taxon>Bacteria</taxon>
        <taxon>Pseudomonadati</taxon>
        <taxon>Pseudomonadota</taxon>
        <taxon>Gammaproteobacteria</taxon>
        <taxon>Lysobacterales</taxon>
        <taxon>Rhodanobacteraceae</taxon>
        <taxon>Dyella</taxon>
    </lineage>
</organism>
<evidence type="ECO:0008006" key="3">
    <source>
        <dbReference type="Google" id="ProtNLM"/>
    </source>
</evidence>
<dbReference type="Proteomes" id="UP001549184">
    <property type="component" value="Unassembled WGS sequence"/>
</dbReference>
<sequence length="39" mass="4437">MTNECFIDQLRGEAVKQVSERGYLAAEVAEWRGVHESAR</sequence>
<comment type="caution">
    <text evidence="1">The sequence shown here is derived from an EMBL/GenBank/DDBJ whole genome shotgun (WGS) entry which is preliminary data.</text>
</comment>
<accession>A0ABV2K0V8</accession>
<name>A0ABV2K0V8_9GAMM</name>
<keyword evidence="2" id="KW-1185">Reference proteome</keyword>
<dbReference type="EMBL" id="JBEPMU010000009">
    <property type="protein sequence ID" value="MET3654720.1"/>
    <property type="molecule type" value="Genomic_DNA"/>
</dbReference>
<evidence type="ECO:0000313" key="1">
    <source>
        <dbReference type="EMBL" id="MET3654720.1"/>
    </source>
</evidence>
<evidence type="ECO:0000313" key="2">
    <source>
        <dbReference type="Proteomes" id="UP001549184"/>
    </source>
</evidence>
<reference evidence="1 2" key="1">
    <citation type="submission" date="2024-06" db="EMBL/GenBank/DDBJ databases">
        <title>Sorghum-associated microbial communities from plants grown in Nebraska, USA.</title>
        <authorList>
            <person name="Schachtman D."/>
        </authorList>
    </citation>
    <scope>NUCLEOTIDE SEQUENCE [LARGE SCALE GENOMIC DNA]</scope>
    <source>
        <strain evidence="1 2">1073</strain>
    </source>
</reference>
<gene>
    <name evidence="1" type="ORF">ABIC75_004468</name>
</gene>
<proteinExistence type="predicted"/>
<protein>
    <recommendedName>
        <fullName evidence="3">Transposase</fullName>
    </recommendedName>
</protein>